<accession>A0ABS7FR57</accession>
<sequence>MDSAGPDEELVAALEQLARHIRQVATAGGLSTASSSVLNRLRHEGPRRITELARAEGISQPAMTQMLTRLEREGLVRRIASTRDRRGVLVEVTGAGTSLVEQRRAERAAALRQMIDRLAPHERAAAATALPALAREIAARPPG</sequence>
<evidence type="ECO:0000259" key="1">
    <source>
        <dbReference type="PROSITE" id="PS50995"/>
    </source>
</evidence>
<proteinExistence type="predicted"/>
<dbReference type="PANTHER" id="PTHR39515">
    <property type="entry name" value="CONSERVED PROTEIN"/>
    <property type="match status" value="1"/>
</dbReference>
<dbReference type="Gene3D" id="1.10.10.10">
    <property type="entry name" value="Winged helix-like DNA-binding domain superfamily/Winged helix DNA-binding domain"/>
    <property type="match status" value="1"/>
</dbReference>
<dbReference type="SMART" id="SM00347">
    <property type="entry name" value="HTH_MARR"/>
    <property type="match status" value="1"/>
</dbReference>
<name>A0ABS7FR57_9ACTN</name>
<keyword evidence="3" id="KW-1185">Reference proteome</keyword>
<evidence type="ECO:0000313" key="3">
    <source>
        <dbReference type="Proteomes" id="UP000774570"/>
    </source>
</evidence>
<dbReference type="InterPro" id="IPR052526">
    <property type="entry name" value="HTH-type_Bedaq_tolerance"/>
</dbReference>
<feature type="domain" description="HTH marR-type" evidence="1">
    <location>
        <begin position="7"/>
        <end position="135"/>
    </location>
</feature>
<dbReference type="EMBL" id="JAIBOA010000005">
    <property type="protein sequence ID" value="MBW8482710.1"/>
    <property type="molecule type" value="Genomic_DNA"/>
</dbReference>
<dbReference type="RefSeq" id="WP_220165438.1">
    <property type="nucleotide sequence ID" value="NZ_JAIBOA010000005.1"/>
</dbReference>
<gene>
    <name evidence="2" type="ORF">K1Y72_10055</name>
</gene>
<organism evidence="2 3">
    <name type="scientific">Actinomadura parmotrematis</name>
    <dbReference type="NCBI Taxonomy" id="2864039"/>
    <lineage>
        <taxon>Bacteria</taxon>
        <taxon>Bacillati</taxon>
        <taxon>Actinomycetota</taxon>
        <taxon>Actinomycetes</taxon>
        <taxon>Streptosporangiales</taxon>
        <taxon>Thermomonosporaceae</taxon>
        <taxon>Actinomadura</taxon>
    </lineage>
</organism>
<protein>
    <submittedName>
        <fullName evidence="2">MarR family transcriptional regulator</fullName>
    </submittedName>
</protein>
<dbReference type="PANTHER" id="PTHR39515:SF2">
    <property type="entry name" value="HTH-TYPE TRANSCRIPTIONAL REGULATOR RV0880"/>
    <property type="match status" value="1"/>
</dbReference>
<dbReference type="Pfam" id="PF01047">
    <property type="entry name" value="MarR"/>
    <property type="match status" value="1"/>
</dbReference>
<dbReference type="Proteomes" id="UP000774570">
    <property type="component" value="Unassembled WGS sequence"/>
</dbReference>
<dbReference type="PRINTS" id="PR00598">
    <property type="entry name" value="HTHMARR"/>
</dbReference>
<comment type="caution">
    <text evidence="2">The sequence shown here is derived from an EMBL/GenBank/DDBJ whole genome shotgun (WGS) entry which is preliminary data.</text>
</comment>
<dbReference type="InterPro" id="IPR036390">
    <property type="entry name" value="WH_DNA-bd_sf"/>
</dbReference>
<dbReference type="SUPFAM" id="SSF46785">
    <property type="entry name" value="Winged helix' DNA-binding domain"/>
    <property type="match status" value="1"/>
</dbReference>
<dbReference type="InterPro" id="IPR036388">
    <property type="entry name" value="WH-like_DNA-bd_sf"/>
</dbReference>
<reference evidence="2 3" key="1">
    <citation type="submission" date="2021-07" db="EMBL/GenBank/DDBJ databases">
        <title>Actinomadura sp. PM05-2 isolated from lichen.</title>
        <authorList>
            <person name="Somphong A."/>
            <person name="Phongsopitanun W."/>
            <person name="Tanasupawat S."/>
            <person name="Peongsungnone V."/>
        </authorList>
    </citation>
    <scope>NUCLEOTIDE SEQUENCE [LARGE SCALE GENOMIC DNA]</scope>
    <source>
        <strain evidence="2 3">PM05-2</strain>
    </source>
</reference>
<dbReference type="InterPro" id="IPR000835">
    <property type="entry name" value="HTH_MarR-typ"/>
</dbReference>
<evidence type="ECO:0000313" key="2">
    <source>
        <dbReference type="EMBL" id="MBW8482710.1"/>
    </source>
</evidence>
<dbReference type="PROSITE" id="PS50995">
    <property type="entry name" value="HTH_MARR_2"/>
    <property type="match status" value="1"/>
</dbReference>